<dbReference type="PROSITE" id="PS50893">
    <property type="entry name" value="ABC_TRANSPORTER_2"/>
    <property type="match status" value="1"/>
</dbReference>
<dbReference type="EMBL" id="CP000112">
    <property type="protein sequence ID" value="ABB39095.1"/>
    <property type="molecule type" value="Genomic_DNA"/>
</dbReference>
<dbReference type="PANTHER" id="PTHR43023">
    <property type="entry name" value="PROTEIN TRIGALACTOSYLDIACYLGLYCEROL 3, CHLOROPLASTIC"/>
    <property type="match status" value="1"/>
</dbReference>
<evidence type="ECO:0000256" key="2">
    <source>
        <dbReference type="ARBA" id="ARBA00022741"/>
    </source>
</evidence>
<proteinExistence type="predicted"/>
<keyword evidence="6" id="KW-1185">Reference proteome</keyword>
<feature type="domain" description="ABC transporter" evidence="4">
    <location>
        <begin position="9"/>
        <end position="246"/>
    </location>
</feature>
<dbReference type="Proteomes" id="UP000002710">
    <property type="component" value="Chromosome"/>
</dbReference>
<dbReference type="InterPro" id="IPR003439">
    <property type="entry name" value="ABC_transporter-like_ATP-bd"/>
</dbReference>
<dbReference type="HOGENOM" id="CLU_000604_1_22_7"/>
<protein>
    <submittedName>
        <fullName evidence="5">Fe(3+)-transporting ATPase</fullName>
        <ecNumber evidence="5">3.6.3.30</ecNumber>
    </submittedName>
</protein>
<dbReference type="SMART" id="SM00382">
    <property type="entry name" value="AAA"/>
    <property type="match status" value="1"/>
</dbReference>
<organism evidence="5 6">
    <name type="scientific">Oleidesulfovibrio alaskensis (strain ATCC BAA-1058 / DSM 17464 / G20)</name>
    <name type="common">Desulfovibrio alaskensis</name>
    <dbReference type="NCBI Taxonomy" id="207559"/>
    <lineage>
        <taxon>Bacteria</taxon>
        <taxon>Pseudomonadati</taxon>
        <taxon>Thermodesulfobacteriota</taxon>
        <taxon>Desulfovibrionia</taxon>
        <taxon>Desulfovibrionales</taxon>
        <taxon>Desulfovibrionaceae</taxon>
        <taxon>Oleidesulfovibrio</taxon>
    </lineage>
</organism>
<evidence type="ECO:0000256" key="1">
    <source>
        <dbReference type="ARBA" id="ARBA00022448"/>
    </source>
</evidence>
<evidence type="ECO:0000313" key="6">
    <source>
        <dbReference type="Proteomes" id="UP000002710"/>
    </source>
</evidence>
<evidence type="ECO:0000313" key="5">
    <source>
        <dbReference type="EMBL" id="ABB39095.1"/>
    </source>
</evidence>
<dbReference type="Gene3D" id="3.40.50.300">
    <property type="entry name" value="P-loop containing nucleotide triphosphate hydrolases"/>
    <property type="match status" value="1"/>
</dbReference>
<dbReference type="InterPro" id="IPR017871">
    <property type="entry name" value="ABC_transporter-like_CS"/>
</dbReference>
<keyword evidence="2" id="KW-0547">Nucleotide-binding</keyword>
<keyword evidence="1" id="KW-0813">Transport</keyword>
<sequence>MKQTQRWDIGLHDLTLGYGDSVVLDKLNATLPAGKISVILGGSGCGKSTLLRHILGLNKPKKGNVLLGGKDLFSLSGKEFRRLRRRMGVLFQDGALLGSLTLGDNVALPLAEHTALDKDTINTIVRHKLSLVGLADFAHYYPSQLSGGMRKRAGLARAIVMDPPILLCDEPTSGLDPINAAQMDALLLEMKKRFPDMTIVVVSHDLQSLDSIADYVLVLNEKHAVYEGDLQTLRQSEDPFLRQFLDRKAGAPQSVDAPLGETVRKALADWLDS</sequence>
<keyword evidence="5" id="KW-0378">Hydrolase</keyword>
<reference evidence="5 6" key="1">
    <citation type="journal article" date="2011" name="J. Bacteriol.">
        <title>Complete genome sequence and updated annotation of Desulfovibrio alaskensis G20.</title>
        <authorList>
            <person name="Hauser L.J."/>
            <person name="Land M.L."/>
            <person name="Brown S.D."/>
            <person name="Larimer F."/>
            <person name="Keller K.L."/>
            <person name="Rapp-Giles B.J."/>
            <person name="Price M.N."/>
            <person name="Lin M."/>
            <person name="Bruce D.C."/>
            <person name="Detter J.C."/>
            <person name="Tapia R."/>
            <person name="Han C.S."/>
            <person name="Goodwin L.A."/>
            <person name="Cheng J.F."/>
            <person name="Pitluck S."/>
            <person name="Copeland A."/>
            <person name="Lucas S."/>
            <person name="Nolan M."/>
            <person name="Lapidus A.L."/>
            <person name="Palumbo A.V."/>
            <person name="Wall J.D."/>
        </authorList>
    </citation>
    <scope>NUCLEOTIDE SEQUENCE [LARGE SCALE GENOMIC DNA]</scope>
    <source>
        <strain evidence="6">ATCC BAA 1058 / DSM 17464 / G20</strain>
    </source>
</reference>
<dbReference type="RefSeq" id="WP_011368178.1">
    <property type="nucleotide sequence ID" value="NC_007519.1"/>
</dbReference>
<dbReference type="AlphaFoldDB" id="Q30Z01"/>
<name>Q30Z01_OLEA2</name>
<dbReference type="GO" id="GO:0016887">
    <property type="term" value="F:ATP hydrolysis activity"/>
    <property type="evidence" value="ECO:0007669"/>
    <property type="project" value="InterPro"/>
</dbReference>
<dbReference type="CDD" id="cd03261">
    <property type="entry name" value="ABC_Org_Solvent_Resistant"/>
    <property type="match status" value="1"/>
</dbReference>
<gene>
    <name evidence="5" type="ordered locus">Dde_2298</name>
</gene>
<dbReference type="EC" id="3.6.3.30" evidence="5"/>
<dbReference type="InterPro" id="IPR003593">
    <property type="entry name" value="AAA+_ATPase"/>
</dbReference>
<dbReference type="SUPFAM" id="SSF52540">
    <property type="entry name" value="P-loop containing nucleoside triphosphate hydrolases"/>
    <property type="match status" value="1"/>
</dbReference>
<dbReference type="PROSITE" id="PS00211">
    <property type="entry name" value="ABC_TRANSPORTER_1"/>
    <property type="match status" value="1"/>
</dbReference>
<dbReference type="InterPro" id="IPR027417">
    <property type="entry name" value="P-loop_NTPase"/>
</dbReference>
<keyword evidence="3" id="KW-0067">ATP-binding</keyword>
<dbReference type="eggNOG" id="COG1127">
    <property type="taxonomic scope" value="Bacteria"/>
</dbReference>
<dbReference type="Pfam" id="PF00005">
    <property type="entry name" value="ABC_tran"/>
    <property type="match status" value="1"/>
</dbReference>
<accession>Q30Z01</accession>
<dbReference type="KEGG" id="dde:Dde_2298"/>
<evidence type="ECO:0000259" key="4">
    <source>
        <dbReference type="PROSITE" id="PS50893"/>
    </source>
</evidence>
<dbReference type="PANTHER" id="PTHR43023:SF6">
    <property type="entry name" value="INTERMEMBRANE PHOSPHOLIPID TRANSPORT SYSTEM ATP-BINDING PROTEIN MLAF"/>
    <property type="match status" value="1"/>
</dbReference>
<dbReference type="GO" id="GO:0005524">
    <property type="term" value="F:ATP binding"/>
    <property type="evidence" value="ECO:0007669"/>
    <property type="project" value="UniProtKB-KW"/>
</dbReference>
<evidence type="ECO:0000256" key="3">
    <source>
        <dbReference type="ARBA" id="ARBA00022840"/>
    </source>
</evidence>
<dbReference type="STRING" id="207559.Dde_2298"/>